<feature type="compositionally biased region" description="Basic and acidic residues" evidence="1">
    <location>
        <begin position="15"/>
        <end position="24"/>
    </location>
</feature>
<keyword evidence="2" id="KW-1133">Transmembrane helix</keyword>
<dbReference type="AlphaFoldDB" id="A0A9W4VY67"/>
<proteinExistence type="predicted"/>
<evidence type="ECO:0000313" key="6">
    <source>
        <dbReference type="Proteomes" id="UP001152485"/>
    </source>
</evidence>
<evidence type="ECO:0000256" key="1">
    <source>
        <dbReference type="SAM" id="MobiDB-lite"/>
    </source>
</evidence>
<name>A0A9W4VY67_9GAMM</name>
<protein>
    <submittedName>
        <fullName evidence="4">Uncharacterized protein</fullName>
    </submittedName>
</protein>
<feature type="region of interest" description="Disordered" evidence="1">
    <location>
        <begin position="1"/>
        <end position="30"/>
    </location>
</feature>
<accession>A0A9W4VY67</accession>
<comment type="caution">
    <text evidence="4">The sequence shown here is derived from an EMBL/GenBank/DDBJ whole genome shotgun (WGS) entry which is preliminary data.</text>
</comment>
<sequence>MKKNFTGVSPPNGDEDPKPQEKQKQQPKHITSVQDTVLMLLGKWIMPTTVVLVLAMCISGYFLEMEAFTAIVGMTSPVVMALIMVIKEALTNDRDKNNRKK</sequence>
<keyword evidence="2" id="KW-0812">Transmembrane</keyword>
<dbReference type="RefSeq" id="WP_261592130.1">
    <property type="nucleotide sequence ID" value="NZ_CAMAPC010000005.1"/>
</dbReference>
<dbReference type="EMBL" id="CAMAPC010000005">
    <property type="protein sequence ID" value="CAH9055582.1"/>
    <property type="molecule type" value="Genomic_DNA"/>
</dbReference>
<gene>
    <name evidence="4" type="ORF">PSECIP111854_01607</name>
    <name evidence="3" type="ORF">PSECIP111951_00945</name>
</gene>
<dbReference type="Proteomes" id="UP001152467">
    <property type="component" value="Unassembled WGS sequence"/>
</dbReference>
<organism evidence="4 5">
    <name type="scientific">Pseudoalteromonas holothuriae</name>
    <dbReference type="NCBI Taxonomy" id="2963714"/>
    <lineage>
        <taxon>Bacteria</taxon>
        <taxon>Pseudomonadati</taxon>
        <taxon>Pseudomonadota</taxon>
        <taxon>Gammaproteobacteria</taxon>
        <taxon>Alteromonadales</taxon>
        <taxon>Pseudoalteromonadaceae</taxon>
        <taxon>Pseudoalteromonas</taxon>
    </lineage>
</organism>
<feature type="transmembrane region" description="Helical" evidence="2">
    <location>
        <begin position="44"/>
        <end position="62"/>
    </location>
</feature>
<dbReference type="EMBL" id="CAMAPD010000003">
    <property type="protein sequence ID" value="CAH9054035.1"/>
    <property type="molecule type" value="Genomic_DNA"/>
</dbReference>
<keyword evidence="5" id="KW-1185">Reference proteome</keyword>
<evidence type="ECO:0000256" key="2">
    <source>
        <dbReference type="SAM" id="Phobius"/>
    </source>
</evidence>
<keyword evidence="2" id="KW-0472">Membrane</keyword>
<dbReference type="Proteomes" id="UP001152485">
    <property type="component" value="Unassembled WGS sequence"/>
</dbReference>
<feature type="transmembrane region" description="Helical" evidence="2">
    <location>
        <begin position="68"/>
        <end position="90"/>
    </location>
</feature>
<reference evidence="4 6" key="1">
    <citation type="submission" date="2022-07" db="EMBL/GenBank/DDBJ databases">
        <authorList>
            <person name="Criscuolo A."/>
        </authorList>
    </citation>
    <scope>NUCLEOTIDE SEQUENCE</scope>
    <source>
        <strain evidence="6">CIP 111951</strain>
        <strain evidence="4">CIP111854</strain>
        <strain evidence="3">CIP111951</strain>
    </source>
</reference>
<evidence type="ECO:0000313" key="5">
    <source>
        <dbReference type="Proteomes" id="UP001152467"/>
    </source>
</evidence>
<evidence type="ECO:0000313" key="4">
    <source>
        <dbReference type="EMBL" id="CAH9055582.1"/>
    </source>
</evidence>
<evidence type="ECO:0000313" key="3">
    <source>
        <dbReference type="EMBL" id="CAH9054035.1"/>
    </source>
</evidence>